<dbReference type="AlphaFoldDB" id="F2IGR4"/>
<dbReference type="KEGG" id="fte:Fluta_1689"/>
<accession>F2IGR4</accession>
<dbReference type="eggNOG" id="ENOG502ZAA7">
    <property type="taxonomic scope" value="Bacteria"/>
</dbReference>
<dbReference type="RefSeq" id="WP_013686452.1">
    <property type="nucleotide sequence ID" value="NC_015321.1"/>
</dbReference>
<dbReference type="Pfam" id="PF09357">
    <property type="entry name" value="RteC"/>
    <property type="match status" value="1"/>
</dbReference>
<proteinExistence type="predicted"/>
<name>F2IGR4_FLUTR</name>
<gene>
    <name evidence="1" type="ordered locus">Fluta_1689</name>
</gene>
<dbReference type="STRING" id="755732.Fluta_1689"/>
<dbReference type="EMBL" id="CP002542">
    <property type="protein sequence ID" value="AEA43681.1"/>
    <property type="molecule type" value="Genomic_DNA"/>
</dbReference>
<protein>
    <submittedName>
        <fullName evidence="1">Tetracycline regulation of excision, RteC</fullName>
    </submittedName>
</protein>
<dbReference type="Proteomes" id="UP000007463">
    <property type="component" value="Chromosome"/>
</dbReference>
<dbReference type="HOGENOM" id="CLU_079317_0_0_10"/>
<evidence type="ECO:0000313" key="1">
    <source>
        <dbReference type="EMBL" id="AEA43681.1"/>
    </source>
</evidence>
<keyword evidence="2" id="KW-1185">Reference proteome</keyword>
<sequence>MKAFFEKLELIFTTELSTTIENTAENRTIVALELSQKFLRQIKKELVDAKFSIEVDEIEFFRELKPRMHAQVYYFKSLLSAEQNFPIGTDKIKKQFLNKHLERFHIFFEENKDFIRYYRSGQTHLDSVYFVRQNAHLHKNMEHDFSEIDFRWNTGYDLILAKCMAYEKLELHIKNELARIEKYDDIMASPFNSFVAPKSKLKWTDSKTALVELGYALHANGSINNGNADLKTVMNTLQEMFQVELGDYYKIYHEIKSRKIVQSKYLCQLIESLNNKIESEEQ</sequence>
<organism evidence="1 2">
    <name type="scientific">Fluviicola taffensis (strain DSM 16823 / NCIMB 13979 / RW262)</name>
    <dbReference type="NCBI Taxonomy" id="755732"/>
    <lineage>
        <taxon>Bacteria</taxon>
        <taxon>Pseudomonadati</taxon>
        <taxon>Bacteroidota</taxon>
        <taxon>Flavobacteriia</taxon>
        <taxon>Flavobacteriales</taxon>
        <taxon>Crocinitomicaceae</taxon>
        <taxon>Fluviicola</taxon>
    </lineage>
</organism>
<dbReference type="OrthoDB" id="790983at2"/>
<dbReference type="InterPro" id="IPR018534">
    <property type="entry name" value="Tet_reg_excision_RteC"/>
</dbReference>
<evidence type="ECO:0000313" key="2">
    <source>
        <dbReference type="Proteomes" id="UP000007463"/>
    </source>
</evidence>
<reference evidence="2" key="2">
    <citation type="submission" date="2011-02" db="EMBL/GenBank/DDBJ databases">
        <title>The complete genome of Fluviicola taffensis DSM 16823.</title>
        <authorList>
            <consortium name="US DOE Joint Genome Institute (JGI-PGF)"/>
            <person name="Lucas S."/>
            <person name="Copeland A."/>
            <person name="Lapidus A."/>
            <person name="Bruce D."/>
            <person name="Goodwin L."/>
            <person name="Pitluck S."/>
            <person name="Kyrpides N."/>
            <person name="Mavromatis K."/>
            <person name="Ivanova N."/>
            <person name="Mikhailova N."/>
            <person name="Pagani I."/>
            <person name="Chertkov O."/>
            <person name="Detter J.C."/>
            <person name="Han C."/>
            <person name="Tapia R."/>
            <person name="Land M."/>
            <person name="Hauser L."/>
            <person name="Markowitz V."/>
            <person name="Cheng J.-F."/>
            <person name="Hugenholtz P."/>
            <person name="Woyke T."/>
            <person name="Wu D."/>
            <person name="Tindall B."/>
            <person name="Pomrenke H.G."/>
            <person name="Brambilla E."/>
            <person name="Klenk H.-P."/>
            <person name="Eisen J.A."/>
        </authorList>
    </citation>
    <scope>NUCLEOTIDE SEQUENCE [LARGE SCALE GENOMIC DNA]</scope>
    <source>
        <strain evidence="2">DSM 16823 / RW262 / RW262</strain>
    </source>
</reference>
<reference evidence="1 2" key="1">
    <citation type="journal article" date="2011" name="Stand. Genomic Sci.">
        <title>Complete genome sequence of the gliding freshwater bacterium Fluviicola taffensis type strain (RW262).</title>
        <authorList>
            <person name="Woyke T."/>
            <person name="Chertkov O."/>
            <person name="Lapidus A."/>
            <person name="Nolan M."/>
            <person name="Lucas S."/>
            <person name="Del Rio T.G."/>
            <person name="Tice H."/>
            <person name="Cheng J.F."/>
            <person name="Tapia R."/>
            <person name="Han C."/>
            <person name="Goodwin L."/>
            <person name="Pitluck S."/>
            <person name="Liolios K."/>
            <person name="Pagani I."/>
            <person name="Ivanova N."/>
            <person name="Huntemann M."/>
            <person name="Mavromatis K."/>
            <person name="Mikhailova N."/>
            <person name="Pati A."/>
            <person name="Chen A."/>
            <person name="Palaniappan K."/>
            <person name="Land M."/>
            <person name="Hauser L."/>
            <person name="Brambilla E.M."/>
            <person name="Rohde M."/>
            <person name="Mwirichia R."/>
            <person name="Sikorski J."/>
            <person name="Tindall B.J."/>
            <person name="Goker M."/>
            <person name="Bristow J."/>
            <person name="Eisen J.A."/>
            <person name="Markowitz V."/>
            <person name="Hugenholtz P."/>
            <person name="Klenk H.P."/>
            <person name="Kyrpides N.C."/>
        </authorList>
    </citation>
    <scope>NUCLEOTIDE SEQUENCE [LARGE SCALE GENOMIC DNA]</scope>
    <source>
        <strain evidence="2">DSM 16823 / RW262 / RW262</strain>
    </source>
</reference>